<feature type="non-terminal residue" evidence="1">
    <location>
        <position position="1"/>
    </location>
</feature>
<name>A0ABV0ZAZ7_9TELE</name>
<dbReference type="Proteomes" id="UP001469553">
    <property type="component" value="Unassembled WGS sequence"/>
</dbReference>
<keyword evidence="2" id="KW-1185">Reference proteome</keyword>
<proteinExistence type="predicted"/>
<organism evidence="1 2">
    <name type="scientific">Ameca splendens</name>
    <dbReference type="NCBI Taxonomy" id="208324"/>
    <lineage>
        <taxon>Eukaryota</taxon>
        <taxon>Metazoa</taxon>
        <taxon>Chordata</taxon>
        <taxon>Craniata</taxon>
        <taxon>Vertebrata</taxon>
        <taxon>Euteleostomi</taxon>
        <taxon>Actinopterygii</taxon>
        <taxon>Neopterygii</taxon>
        <taxon>Teleostei</taxon>
        <taxon>Neoteleostei</taxon>
        <taxon>Acanthomorphata</taxon>
        <taxon>Ovalentaria</taxon>
        <taxon>Atherinomorphae</taxon>
        <taxon>Cyprinodontiformes</taxon>
        <taxon>Goodeidae</taxon>
        <taxon>Ameca</taxon>
    </lineage>
</organism>
<accession>A0ABV0ZAZ7</accession>
<sequence>PGHFCDYIPGFQGSCSPCHAQSTCPVNTERLQDYTVETGTRQRSVPPSLPNSVTVGKTFLPNKPSSTTNMTILFPLAVRVQVQTHMLAHSINC</sequence>
<evidence type="ECO:0000313" key="2">
    <source>
        <dbReference type="Proteomes" id="UP001469553"/>
    </source>
</evidence>
<protein>
    <submittedName>
        <fullName evidence="1">Uncharacterized protein</fullName>
    </submittedName>
</protein>
<evidence type="ECO:0000313" key="1">
    <source>
        <dbReference type="EMBL" id="MEQ2303402.1"/>
    </source>
</evidence>
<reference evidence="1 2" key="1">
    <citation type="submission" date="2021-06" db="EMBL/GenBank/DDBJ databases">
        <authorList>
            <person name="Palmer J.M."/>
        </authorList>
    </citation>
    <scope>NUCLEOTIDE SEQUENCE [LARGE SCALE GENOMIC DNA]</scope>
    <source>
        <strain evidence="1 2">AS_MEX2019</strain>
        <tissue evidence="1">Muscle</tissue>
    </source>
</reference>
<gene>
    <name evidence="1" type="ORF">AMECASPLE_016543</name>
</gene>
<comment type="caution">
    <text evidence="1">The sequence shown here is derived from an EMBL/GenBank/DDBJ whole genome shotgun (WGS) entry which is preliminary data.</text>
</comment>
<dbReference type="EMBL" id="JAHRIP010057636">
    <property type="protein sequence ID" value="MEQ2303402.1"/>
    <property type="molecule type" value="Genomic_DNA"/>
</dbReference>